<organism evidence="1 2">
    <name type="scientific">Armatimonas rosea</name>
    <dbReference type="NCBI Taxonomy" id="685828"/>
    <lineage>
        <taxon>Bacteria</taxon>
        <taxon>Bacillati</taxon>
        <taxon>Armatimonadota</taxon>
        <taxon>Armatimonadia</taxon>
        <taxon>Armatimonadales</taxon>
        <taxon>Armatimonadaceae</taxon>
        <taxon>Armatimonas</taxon>
    </lineage>
</organism>
<proteinExistence type="predicted"/>
<sequence length="87" mass="9664">MKSTKPCPHMTTLLSALADDSLQGIARWYTQNHAQRCPGCGSALSDLRTLRERIRTLGVPAGETLQLSAEHWERLEAAWEEVDKTGT</sequence>
<comment type="caution">
    <text evidence="1">The sequence shown here is derived from an EMBL/GenBank/DDBJ whole genome shotgun (WGS) entry which is preliminary data.</text>
</comment>
<evidence type="ECO:0000313" key="1">
    <source>
        <dbReference type="EMBL" id="MBB6051473.1"/>
    </source>
</evidence>
<dbReference type="Proteomes" id="UP000520814">
    <property type="component" value="Unassembled WGS sequence"/>
</dbReference>
<name>A0A7W9SSK7_ARMRO</name>
<dbReference type="EMBL" id="JACHGW010000003">
    <property type="protein sequence ID" value="MBB6051473.1"/>
    <property type="molecule type" value="Genomic_DNA"/>
</dbReference>
<evidence type="ECO:0000313" key="2">
    <source>
        <dbReference type="Proteomes" id="UP000520814"/>
    </source>
</evidence>
<gene>
    <name evidence="1" type="ORF">HNQ39_003283</name>
</gene>
<reference evidence="1 2" key="1">
    <citation type="submission" date="2020-08" db="EMBL/GenBank/DDBJ databases">
        <title>Genomic Encyclopedia of Type Strains, Phase IV (KMG-IV): sequencing the most valuable type-strain genomes for metagenomic binning, comparative biology and taxonomic classification.</title>
        <authorList>
            <person name="Goeker M."/>
        </authorList>
    </citation>
    <scope>NUCLEOTIDE SEQUENCE [LARGE SCALE GENOMIC DNA]</scope>
    <source>
        <strain evidence="1 2">DSM 23562</strain>
    </source>
</reference>
<keyword evidence="2" id="KW-1185">Reference proteome</keyword>
<protein>
    <submittedName>
        <fullName evidence="1">Uncharacterized protein</fullName>
    </submittedName>
</protein>
<accession>A0A7W9SSK7</accession>
<dbReference type="AlphaFoldDB" id="A0A7W9SSK7"/>
<dbReference type="RefSeq" id="WP_184198496.1">
    <property type="nucleotide sequence ID" value="NZ_JACHGW010000003.1"/>
</dbReference>